<keyword evidence="3 6" id="KW-0812">Transmembrane</keyword>
<comment type="subcellular location">
    <subcellularLocation>
        <location evidence="1">Membrane</location>
        <topology evidence="1">Multi-pass membrane protein</topology>
    </subcellularLocation>
</comment>
<dbReference type="FunFam" id="1.20.1250.20:FF:000399">
    <property type="entry name" value="MFS general substrate transporter"/>
    <property type="match status" value="1"/>
</dbReference>
<feature type="transmembrane region" description="Helical" evidence="6">
    <location>
        <begin position="347"/>
        <end position="366"/>
    </location>
</feature>
<evidence type="ECO:0000256" key="6">
    <source>
        <dbReference type="SAM" id="Phobius"/>
    </source>
</evidence>
<evidence type="ECO:0000256" key="4">
    <source>
        <dbReference type="ARBA" id="ARBA00022989"/>
    </source>
</evidence>
<dbReference type="GO" id="GO:0015295">
    <property type="term" value="F:solute:proton symporter activity"/>
    <property type="evidence" value="ECO:0007669"/>
    <property type="project" value="TreeGrafter"/>
</dbReference>
<evidence type="ECO:0000256" key="3">
    <source>
        <dbReference type="ARBA" id="ARBA00022692"/>
    </source>
</evidence>
<dbReference type="GeneID" id="30033147"/>
<dbReference type="Gene3D" id="1.20.1250.20">
    <property type="entry name" value="MFS general substrate transporter like domains"/>
    <property type="match status" value="2"/>
</dbReference>
<gene>
    <name evidence="7" type="ORF">AWJ20_1354</name>
</gene>
<dbReference type="GO" id="GO:1901604">
    <property type="term" value="F:dethiobiotin transmembrane transporter activity"/>
    <property type="evidence" value="ECO:0007669"/>
    <property type="project" value="TreeGrafter"/>
</dbReference>
<accession>A0A167DMK5</accession>
<proteinExistence type="predicted"/>
<keyword evidence="8" id="KW-1185">Reference proteome</keyword>
<evidence type="ECO:0000256" key="5">
    <source>
        <dbReference type="ARBA" id="ARBA00023136"/>
    </source>
</evidence>
<evidence type="ECO:0000313" key="8">
    <source>
        <dbReference type="Proteomes" id="UP000189580"/>
    </source>
</evidence>
<evidence type="ECO:0000313" key="7">
    <source>
        <dbReference type="EMBL" id="ANB13075.1"/>
    </source>
</evidence>
<dbReference type="SUPFAM" id="SSF103473">
    <property type="entry name" value="MFS general substrate transporter"/>
    <property type="match status" value="1"/>
</dbReference>
<feature type="transmembrane region" description="Helical" evidence="6">
    <location>
        <begin position="54"/>
        <end position="77"/>
    </location>
</feature>
<feature type="transmembrane region" description="Helical" evidence="6">
    <location>
        <begin position="310"/>
        <end position="335"/>
    </location>
</feature>
<dbReference type="AlphaFoldDB" id="A0A167DMK5"/>
<organism evidence="7 8">
    <name type="scientific">Sugiyamaella lignohabitans</name>
    <dbReference type="NCBI Taxonomy" id="796027"/>
    <lineage>
        <taxon>Eukaryota</taxon>
        <taxon>Fungi</taxon>
        <taxon>Dikarya</taxon>
        <taxon>Ascomycota</taxon>
        <taxon>Saccharomycotina</taxon>
        <taxon>Dipodascomycetes</taxon>
        <taxon>Dipodascales</taxon>
        <taxon>Trichomonascaceae</taxon>
        <taxon>Sugiyamaella</taxon>
    </lineage>
</organism>
<keyword evidence="2" id="KW-0813">Transport</keyword>
<feature type="transmembrane region" description="Helical" evidence="6">
    <location>
        <begin position="156"/>
        <end position="177"/>
    </location>
</feature>
<dbReference type="Proteomes" id="UP000189580">
    <property type="component" value="Chromosome a"/>
</dbReference>
<dbReference type="GO" id="GO:0005886">
    <property type="term" value="C:plasma membrane"/>
    <property type="evidence" value="ECO:0007669"/>
    <property type="project" value="TreeGrafter"/>
</dbReference>
<dbReference type="GO" id="GO:0015225">
    <property type="term" value="F:biotin transmembrane transporter activity"/>
    <property type="evidence" value="ECO:0007669"/>
    <property type="project" value="TreeGrafter"/>
</dbReference>
<dbReference type="EMBL" id="CP014501">
    <property type="protein sequence ID" value="ANB13075.1"/>
    <property type="molecule type" value="Genomic_DNA"/>
</dbReference>
<dbReference type="KEGG" id="slb:AWJ20_1354"/>
<feature type="transmembrane region" description="Helical" evidence="6">
    <location>
        <begin position="186"/>
        <end position="207"/>
    </location>
</feature>
<sequence length="516" mass="56354">MDSPSKSISSEDVAVFDSKIQTYQTVTGQEESFEFSELEQKKLDKIYRKIDFRILPALFTLYFLTSFADSAYGVALTMNMEQGHSVIQALKLSPNDVSLATALNFVGFIVFDVPMNLIMTRVAPQAWMSRIVISVGLVYACFPAITSASGLTAARFFAGSCVAGCWPGMAYFISLWYPNRRKARRIGYYFTAAQLSAAVAGLVSAGFQKMDGMRGLFGYQWMFLVYGVVTICVGISLNWWLPGRPLAFGNEDGRFKNRILRFLTAAIKDGSNVLTPEERELHARDMAASYSKPPVWGLSELWKVFKDVRIWPLIMMYFGVVGAGYGLAVFASTIINNINPNLSSIDLSLLVAPIWLFDLAAILLITPFSDKYSRHRGIVFSFATLIIITGLLVTTYAPGPWSRYGGLLISGFGLGPTVPICMTWAAEIFGPRHGDLGTAASAALVSGLGNLGSVTTCYALYSGWPADAARGYRDSNMVMVAILGVSIIAAGACTAVRWALGDLKKTNTTASLHDRF</sequence>
<feature type="transmembrane region" description="Helical" evidence="6">
    <location>
        <begin position="97"/>
        <end position="119"/>
    </location>
</feature>
<feature type="transmembrane region" description="Helical" evidence="6">
    <location>
        <begin position="131"/>
        <end position="150"/>
    </location>
</feature>
<evidence type="ECO:0008006" key="9">
    <source>
        <dbReference type="Google" id="ProtNLM"/>
    </source>
</evidence>
<evidence type="ECO:0000256" key="2">
    <source>
        <dbReference type="ARBA" id="ARBA00022448"/>
    </source>
</evidence>
<dbReference type="InterPro" id="IPR011701">
    <property type="entry name" value="MFS"/>
</dbReference>
<feature type="transmembrane region" description="Helical" evidence="6">
    <location>
        <begin position="404"/>
        <end position="426"/>
    </location>
</feature>
<dbReference type="InterPro" id="IPR036259">
    <property type="entry name" value="MFS_trans_sf"/>
</dbReference>
<reference evidence="7 8" key="1">
    <citation type="submission" date="2016-02" db="EMBL/GenBank/DDBJ databases">
        <title>Complete genome sequence and transcriptome regulation of the pentose utilising yeast Sugiyamaella lignohabitans.</title>
        <authorList>
            <person name="Bellasio M."/>
            <person name="Peymann A."/>
            <person name="Valli M."/>
            <person name="Sipitzky M."/>
            <person name="Graf A."/>
            <person name="Sauer M."/>
            <person name="Marx H."/>
            <person name="Mattanovich D."/>
        </authorList>
    </citation>
    <scope>NUCLEOTIDE SEQUENCE [LARGE SCALE GENOMIC DNA]</scope>
    <source>
        <strain evidence="7 8">CBS 10342</strain>
    </source>
</reference>
<dbReference type="PANTHER" id="PTHR43791:SF33">
    <property type="entry name" value="VITAMIN H TRANSPORTER 1"/>
    <property type="match status" value="1"/>
</dbReference>
<dbReference type="RefSeq" id="XP_018735552.1">
    <property type="nucleotide sequence ID" value="XM_018878227.1"/>
</dbReference>
<feature type="transmembrane region" description="Helical" evidence="6">
    <location>
        <begin position="438"/>
        <end position="461"/>
    </location>
</feature>
<feature type="transmembrane region" description="Helical" evidence="6">
    <location>
        <begin position="481"/>
        <end position="500"/>
    </location>
</feature>
<protein>
    <recommendedName>
        <fullName evidence="9">Vitamin H transporter 1</fullName>
    </recommendedName>
</protein>
<evidence type="ECO:0000256" key="1">
    <source>
        <dbReference type="ARBA" id="ARBA00004141"/>
    </source>
</evidence>
<keyword evidence="5 6" id="KW-0472">Membrane</keyword>
<keyword evidence="4 6" id="KW-1133">Transmembrane helix</keyword>
<dbReference type="OrthoDB" id="5298304at2759"/>
<feature type="transmembrane region" description="Helical" evidence="6">
    <location>
        <begin position="219"/>
        <end position="241"/>
    </location>
</feature>
<dbReference type="FunFam" id="1.20.1250.20:FF:000278">
    <property type="entry name" value="Putative MFS transporter"/>
    <property type="match status" value="1"/>
</dbReference>
<name>A0A167DMK5_9ASCO</name>
<dbReference type="GO" id="GO:1905135">
    <property type="term" value="P:biotin import across plasma membrane"/>
    <property type="evidence" value="ECO:0007669"/>
    <property type="project" value="TreeGrafter"/>
</dbReference>
<feature type="transmembrane region" description="Helical" evidence="6">
    <location>
        <begin position="378"/>
        <end position="398"/>
    </location>
</feature>
<dbReference type="PANTHER" id="PTHR43791">
    <property type="entry name" value="PERMEASE-RELATED"/>
    <property type="match status" value="1"/>
</dbReference>
<dbReference type="Pfam" id="PF07690">
    <property type="entry name" value="MFS_1"/>
    <property type="match status" value="1"/>
</dbReference>